<reference evidence="2" key="1">
    <citation type="submission" date="2020-07" db="EMBL/GenBank/DDBJ databases">
        <title>Huge and variable diversity of episymbiotic CPR bacteria and DPANN archaea in groundwater ecosystems.</title>
        <authorList>
            <person name="He C.Y."/>
            <person name="Keren R."/>
            <person name="Whittaker M."/>
            <person name="Farag I.F."/>
            <person name="Doudna J."/>
            <person name="Cate J.H.D."/>
            <person name="Banfield J.F."/>
        </authorList>
    </citation>
    <scope>NUCLEOTIDE SEQUENCE</scope>
    <source>
        <strain evidence="2">NC_groundwater_763_Ag_S-0.2um_68_21</strain>
    </source>
</reference>
<name>A0A932I4L9_UNCTE</name>
<dbReference type="EMBL" id="JACPUR010000038">
    <property type="protein sequence ID" value="MBI3129094.1"/>
    <property type="molecule type" value="Genomic_DNA"/>
</dbReference>
<keyword evidence="1" id="KW-0472">Membrane</keyword>
<keyword evidence="1" id="KW-1133">Transmembrane helix</keyword>
<sequence length="51" mass="5978">MRREIEILCLLFFAYLCLMAGLRMADIGMRVFFFILSAMFALAIFRPKETP</sequence>
<proteinExistence type="predicted"/>
<gene>
    <name evidence="2" type="ORF">HYZ11_15925</name>
</gene>
<protein>
    <submittedName>
        <fullName evidence="2">Uncharacterized protein</fullName>
    </submittedName>
</protein>
<evidence type="ECO:0000313" key="2">
    <source>
        <dbReference type="EMBL" id="MBI3129094.1"/>
    </source>
</evidence>
<feature type="transmembrane region" description="Helical" evidence="1">
    <location>
        <begin position="7"/>
        <end position="25"/>
    </location>
</feature>
<evidence type="ECO:0000256" key="1">
    <source>
        <dbReference type="SAM" id="Phobius"/>
    </source>
</evidence>
<keyword evidence="1" id="KW-0812">Transmembrane</keyword>
<comment type="caution">
    <text evidence="2">The sequence shown here is derived from an EMBL/GenBank/DDBJ whole genome shotgun (WGS) entry which is preliminary data.</text>
</comment>
<organism evidence="2 3">
    <name type="scientific">Tectimicrobiota bacterium</name>
    <dbReference type="NCBI Taxonomy" id="2528274"/>
    <lineage>
        <taxon>Bacteria</taxon>
        <taxon>Pseudomonadati</taxon>
        <taxon>Nitrospinota/Tectimicrobiota group</taxon>
        <taxon>Candidatus Tectimicrobiota</taxon>
    </lineage>
</organism>
<evidence type="ECO:0000313" key="3">
    <source>
        <dbReference type="Proteomes" id="UP000782312"/>
    </source>
</evidence>
<dbReference type="Proteomes" id="UP000782312">
    <property type="component" value="Unassembled WGS sequence"/>
</dbReference>
<accession>A0A932I4L9</accession>
<dbReference type="AlphaFoldDB" id="A0A932I4L9"/>
<feature type="transmembrane region" description="Helical" evidence="1">
    <location>
        <begin position="31"/>
        <end position="47"/>
    </location>
</feature>